<keyword evidence="2" id="KW-1185">Reference proteome</keyword>
<dbReference type="RefSeq" id="WP_381220026.1">
    <property type="nucleotide sequence ID" value="NZ_JBHSPC010000161.1"/>
</dbReference>
<reference evidence="2" key="1">
    <citation type="journal article" date="2019" name="Int. J. Syst. Evol. Microbiol.">
        <title>The Global Catalogue of Microorganisms (GCM) 10K type strain sequencing project: providing services to taxonomists for standard genome sequencing and annotation.</title>
        <authorList>
            <consortium name="The Broad Institute Genomics Platform"/>
            <consortium name="The Broad Institute Genome Sequencing Center for Infectious Disease"/>
            <person name="Wu L."/>
            <person name="Ma J."/>
        </authorList>
    </citation>
    <scope>NUCLEOTIDE SEQUENCE [LARGE SCALE GENOMIC DNA]</scope>
    <source>
        <strain evidence="2">JCM 13852</strain>
    </source>
</reference>
<sequence>MHSPGRERADEPHTPGGGLRVLYEVMLAPGATAVDVERDQEVIVE</sequence>
<protein>
    <submittedName>
        <fullName evidence="1">Uncharacterized protein</fullName>
    </submittedName>
</protein>
<dbReference type="EMBL" id="JBHSPC010000161">
    <property type="protein sequence ID" value="MFC5675266.1"/>
    <property type="molecule type" value="Genomic_DNA"/>
</dbReference>
<accession>A0ABW0Y2G2</accession>
<comment type="caution">
    <text evidence="1">The sequence shown here is derived from an EMBL/GenBank/DDBJ whole genome shotgun (WGS) entry which is preliminary data.</text>
</comment>
<dbReference type="Proteomes" id="UP001596183">
    <property type="component" value="Unassembled WGS sequence"/>
</dbReference>
<organism evidence="1 2">
    <name type="scientific">Streptomyces incanus</name>
    <dbReference type="NCBI Taxonomy" id="887453"/>
    <lineage>
        <taxon>Bacteria</taxon>
        <taxon>Bacillati</taxon>
        <taxon>Actinomycetota</taxon>
        <taxon>Actinomycetes</taxon>
        <taxon>Kitasatosporales</taxon>
        <taxon>Streptomycetaceae</taxon>
        <taxon>Streptomyces</taxon>
    </lineage>
</organism>
<name>A0ABW0Y2G2_9ACTN</name>
<evidence type="ECO:0000313" key="2">
    <source>
        <dbReference type="Proteomes" id="UP001596183"/>
    </source>
</evidence>
<proteinExistence type="predicted"/>
<gene>
    <name evidence="1" type="ORF">ACFP2V_35980</name>
</gene>
<evidence type="ECO:0000313" key="1">
    <source>
        <dbReference type="EMBL" id="MFC5675266.1"/>
    </source>
</evidence>